<sequence length="159" mass="17513">MHRSHEGAGVGVVIAEDRGEALLLAAGGRDEGVHPAHVTRRGPLVVDRRRHVEVSVGYIGPQLGALPRGLDAPQHPLWLHEPLHRHLLLLPDDVHRLHPSHFGKGVPDLELATLAVHPHLQLYRLELLPPPVLPLSAGSRQLRHHASHDLLSWPPPQLI</sequence>
<reference evidence="1" key="1">
    <citation type="submission" date="2014-09" db="EMBL/GenBank/DDBJ databases">
        <authorList>
            <person name="Magalhaes I.L.F."/>
            <person name="Oliveira U."/>
            <person name="Santos F.R."/>
            <person name="Vidigal T.H.D.A."/>
            <person name="Brescovit A.D."/>
            <person name="Santos A.J."/>
        </authorList>
    </citation>
    <scope>NUCLEOTIDE SEQUENCE</scope>
    <source>
        <tissue evidence="1">Shoot tissue taken approximately 20 cm above the soil surface</tissue>
    </source>
</reference>
<proteinExistence type="predicted"/>
<reference evidence="1" key="2">
    <citation type="journal article" date="2015" name="Data Brief">
        <title>Shoot transcriptome of the giant reed, Arundo donax.</title>
        <authorList>
            <person name="Barrero R.A."/>
            <person name="Guerrero F.D."/>
            <person name="Moolhuijzen P."/>
            <person name="Goolsby J.A."/>
            <person name="Tidwell J."/>
            <person name="Bellgard S.E."/>
            <person name="Bellgard M.I."/>
        </authorList>
    </citation>
    <scope>NUCLEOTIDE SEQUENCE</scope>
    <source>
        <tissue evidence="1">Shoot tissue taken approximately 20 cm above the soil surface</tissue>
    </source>
</reference>
<organism evidence="1">
    <name type="scientific">Arundo donax</name>
    <name type="common">Giant reed</name>
    <name type="synonym">Donax arundinaceus</name>
    <dbReference type="NCBI Taxonomy" id="35708"/>
    <lineage>
        <taxon>Eukaryota</taxon>
        <taxon>Viridiplantae</taxon>
        <taxon>Streptophyta</taxon>
        <taxon>Embryophyta</taxon>
        <taxon>Tracheophyta</taxon>
        <taxon>Spermatophyta</taxon>
        <taxon>Magnoliopsida</taxon>
        <taxon>Liliopsida</taxon>
        <taxon>Poales</taxon>
        <taxon>Poaceae</taxon>
        <taxon>PACMAD clade</taxon>
        <taxon>Arundinoideae</taxon>
        <taxon>Arundineae</taxon>
        <taxon>Arundo</taxon>
    </lineage>
</organism>
<protein>
    <submittedName>
        <fullName evidence="1">Uncharacterized protein</fullName>
    </submittedName>
</protein>
<dbReference type="AlphaFoldDB" id="A0A0A9DNR9"/>
<name>A0A0A9DNR9_ARUDO</name>
<accession>A0A0A9DNR9</accession>
<dbReference type="EMBL" id="GBRH01207691">
    <property type="protein sequence ID" value="JAD90204.1"/>
    <property type="molecule type" value="Transcribed_RNA"/>
</dbReference>
<evidence type="ECO:0000313" key="1">
    <source>
        <dbReference type="EMBL" id="JAD90204.1"/>
    </source>
</evidence>